<dbReference type="InterPro" id="IPR036514">
    <property type="entry name" value="SGNH_hydro_sf"/>
</dbReference>
<evidence type="ECO:0000256" key="1">
    <source>
        <dbReference type="ARBA" id="ARBA00022801"/>
    </source>
</evidence>
<gene>
    <name evidence="2" type="ORF">LTR78_003938</name>
</gene>
<dbReference type="SUPFAM" id="SSF52266">
    <property type="entry name" value="SGNH hydrolase"/>
    <property type="match status" value="1"/>
</dbReference>
<dbReference type="InterPro" id="IPR051058">
    <property type="entry name" value="GDSL_Est/Lipase"/>
</dbReference>
<reference evidence="2" key="1">
    <citation type="submission" date="2023-07" db="EMBL/GenBank/DDBJ databases">
        <title>Black Yeasts Isolated from many extreme environments.</title>
        <authorList>
            <person name="Coleine C."/>
            <person name="Stajich J.E."/>
            <person name="Selbmann L."/>
        </authorList>
    </citation>
    <scope>NUCLEOTIDE SEQUENCE</scope>
    <source>
        <strain evidence="2">CCFEE 5485</strain>
    </source>
</reference>
<dbReference type="InterPro" id="IPR001087">
    <property type="entry name" value="GDSL"/>
</dbReference>
<dbReference type="GO" id="GO:0016788">
    <property type="term" value="F:hydrolase activity, acting on ester bonds"/>
    <property type="evidence" value="ECO:0007669"/>
    <property type="project" value="InterPro"/>
</dbReference>
<dbReference type="AlphaFoldDB" id="A0AAE0WR91"/>
<proteinExistence type="predicted"/>
<dbReference type="EMBL" id="JAUTXT010000011">
    <property type="protein sequence ID" value="KAK3676188.1"/>
    <property type="molecule type" value="Genomic_DNA"/>
</dbReference>
<name>A0AAE0WR91_9PEZI</name>
<accession>A0AAE0WR91</accession>
<evidence type="ECO:0000313" key="2">
    <source>
        <dbReference type="EMBL" id="KAK3676188.1"/>
    </source>
</evidence>
<organism evidence="2 3">
    <name type="scientific">Recurvomyces mirabilis</name>
    <dbReference type="NCBI Taxonomy" id="574656"/>
    <lineage>
        <taxon>Eukaryota</taxon>
        <taxon>Fungi</taxon>
        <taxon>Dikarya</taxon>
        <taxon>Ascomycota</taxon>
        <taxon>Pezizomycotina</taxon>
        <taxon>Dothideomycetes</taxon>
        <taxon>Dothideomycetidae</taxon>
        <taxon>Mycosphaerellales</taxon>
        <taxon>Teratosphaeriaceae</taxon>
        <taxon>Recurvomyces</taxon>
    </lineage>
</organism>
<keyword evidence="3" id="KW-1185">Reference proteome</keyword>
<evidence type="ECO:0008006" key="4">
    <source>
        <dbReference type="Google" id="ProtNLM"/>
    </source>
</evidence>
<dbReference type="Proteomes" id="UP001274830">
    <property type="component" value="Unassembled WGS sequence"/>
</dbReference>
<evidence type="ECO:0000313" key="3">
    <source>
        <dbReference type="Proteomes" id="UP001274830"/>
    </source>
</evidence>
<dbReference type="Gene3D" id="3.40.50.1110">
    <property type="entry name" value="SGNH hydrolase"/>
    <property type="match status" value="1"/>
</dbReference>
<sequence>MKLSTTTTAIAVLGRAVALPRPHSPDFSWADTKYLIAFGDSYTYVQGTHGHQNYSFIGDASNLAFSPHDLLSNRIVQNQTSTAEGGPNYLEYLTTCGLTPGLTDPQTCPIQLWDFAFAGADISTTYTPLHHPFTVSLVNQTEQFLTYADPVLTPLIDKDKTLVVIWIGINDIGDSAHYAVDFPTFYANLTTTLFASLDPVAEAGYKTYLIMLLPPLNRSPPNLVRAAGGPLPNATMINWYNNALTTRALAFQSKHPGSNALVFDTTTFLNYVLDHAAEYGIQNTTGYCPGYDQPDIGTDPGKYGCEALEKYFWFNTGHLTSHTHEILAGEVGRFLVGQSSSWGRGGGGGGGGGWWWGW</sequence>
<comment type="caution">
    <text evidence="2">The sequence shown here is derived from an EMBL/GenBank/DDBJ whole genome shotgun (WGS) entry which is preliminary data.</text>
</comment>
<dbReference type="Pfam" id="PF00657">
    <property type="entry name" value="Lipase_GDSL"/>
    <property type="match status" value="1"/>
</dbReference>
<dbReference type="PANTHER" id="PTHR45648">
    <property type="entry name" value="GDSL LIPASE/ACYLHYDROLASE FAMILY PROTEIN (AFU_ORTHOLOGUE AFUA_4G14700)"/>
    <property type="match status" value="1"/>
</dbReference>
<keyword evidence="1" id="KW-0378">Hydrolase</keyword>
<protein>
    <recommendedName>
        <fullName evidence="4">Lysophospholipase A</fullName>
    </recommendedName>
</protein>
<dbReference type="PANTHER" id="PTHR45648:SF85">
    <property type="entry name" value="A, PUTATIVE (AFU_ORTHOLOGUE AFUA_2G10760)-RELATED"/>
    <property type="match status" value="1"/>
</dbReference>
<dbReference type="CDD" id="cd01846">
    <property type="entry name" value="fatty_acyltransferase_like"/>
    <property type="match status" value="1"/>
</dbReference>